<sequence length="541" mass="61879">MALRARNSTALRSFLSEAISLLHYRLRGNLFKPGQSLSTSSDKHSLNWENFTGKSAYEVLGVSQSSSFAEIKYSFRKLAKETHPDVVANLDNSSAASQQFIQILAAYEILSDSKKRAHYDTFLLSQKRATNNQNRPRNMYTTYKTNQSIVFTKESNVVEWLKWYRRTIDDIISHNRIAEGSTYLDKLENELYSAIRSAYYGPHVGSMDLLPDCFEAEERSVFDTSELLHLVSGRDLFGIVYVVDGSIKRLSHKCQNNFISIEKGADTHQQEVISSDAYKDLELHICGKLVATASRKQKCSCIDERNAGFDDHIHVFLHVDQLNSCNSVRERVLLGTITGLETGGEEGSCTVYDADGTKTHMIMKHRTLLVKHMHWYQVGGEVSICECRSSRAHLPPSRYWLFEPRCDMHDIGGWYVETFGRDKKGKTVLSPRHWDSFADFTEKRLHPAMYLMALAYRSLDLEEIQRRKWSIPNFDLLARWCKSLSNYFSAMLKCSYGFHQLPSEAPCMCVNRSEWCCNLVNTERAESLRPLNNCIPVDVTA</sequence>
<reference evidence="2" key="1">
    <citation type="submission" date="2020-01" db="EMBL/GenBank/DDBJ databases">
        <title>Genome sequence of Kobresia littledalei, the first chromosome-level genome in the family Cyperaceae.</title>
        <authorList>
            <person name="Qu G."/>
        </authorList>
    </citation>
    <scope>NUCLEOTIDE SEQUENCE</scope>
    <source>
        <strain evidence="2">C.B.Clarke</strain>
        <tissue evidence="2">Leaf</tissue>
    </source>
</reference>
<dbReference type="SMART" id="SM00271">
    <property type="entry name" value="DnaJ"/>
    <property type="match status" value="1"/>
</dbReference>
<dbReference type="PRINTS" id="PR00625">
    <property type="entry name" value="JDOMAIN"/>
</dbReference>
<evidence type="ECO:0000259" key="1">
    <source>
        <dbReference type="PROSITE" id="PS50076"/>
    </source>
</evidence>
<dbReference type="SUPFAM" id="SSF46565">
    <property type="entry name" value="Chaperone J-domain"/>
    <property type="match status" value="1"/>
</dbReference>
<proteinExistence type="predicted"/>
<dbReference type="EMBL" id="SWLB01000022">
    <property type="protein sequence ID" value="KAF3324018.1"/>
    <property type="molecule type" value="Genomic_DNA"/>
</dbReference>
<name>A0A833QI42_9POAL</name>
<organism evidence="2 3">
    <name type="scientific">Carex littledalei</name>
    <dbReference type="NCBI Taxonomy" id="544730"/>
    <lineage>
        <taxon>Eukaryota</taxon>
        <taxon>Viridiplantae</taxon>
        <taxon>Streptophyta</taxon>
        <taxon>Embryophyta</taxon>
        <taxon>Tracheophyta</taxon>
        <taxon>Spermatophyta</taxon>
        <taxon>Magnoliopsida</taxon>
        <taxon>Liliopsida</taxon>
        <taxon>Poales</taxon>
        <taxon>Cyperaceae</taxon>
        <taxon>Cyperoideae</taxon>
        <taxon>Cariceae</taxon>
        <taxon>Carex</taxon>
        <taxon>Carex subgen. Euthyceras</taxon>
    </lineage>
</organism>
<dbReference type="InterPro" id="IPR018253">
    <property type="entry name" value="DnaJ_domain_CS"/>
</dbReference>
<feature type="domain" description="J" evidence="1">
    <location>
        <begin position="55"/>
        <end position="123"/>
    </location>
</feature>
<dbReference type="InterPro" id="IPR001623">
    <property type="entry name" value="DnaJ_domain"/>
</dbReference>
<dbReference type="CDD" id="cd06257">
    <property type="entry name" value="DnaJ"/>
    <property type="match status" value="1"/>
</dbReference>
<keyword evidence="3" id="KW-1185">Reference proteome</keyword>
<evidence type="ECO:0000313" key="3">
    <source>
        <dbReference type="Proteomes" id="UP000623129"/>
    </source>
</evidence>
<dbReference type="Proteomes" id="UP000623129">
    <property type="component" value="Unassembled WGS sequence"/>
</dbReference>
<protein>
    <submittedName>
        <fullName evidence="2">Chaperone protein DnaJ</fullName>
    </submittedName>
</protein>
<dbReference type="PROSITE" id="PS50076">
    <property type="entry name" value="DNAJ_2"/>
    <property type="match status" value="1"/>
</dbReference>
<dbReference type="Gene3D" id="1.10.287.110">
    <property type="entry name" value="DnaJ domain"/>
    <property type="match status" value="1"/>
</dbReference>
<dbReference type="Pfam" id="PF00226">
    <property type="entry name" value="DnaJ"/>
    <property type="match status" value="1"/>
</dbReference>
<dbReference type="PANTHER" id="PTHR45286">
    <property type="entry name" value="CHAPERONE DNAJ-DOMAIN SUPERFAMILY PROTEIN"/>
    <property type="match status" value="1"/>
</dbReference>
<accession>A0A833QI42</accession>
<dbReference type="PROSITE" id="PS00636">
    <property type="entry name" value="DNAJ_1"/>
    <property type="match status" value="1"/>
</dbReference>
<dbReference type="GO" id="GO:0005783">
    <property type="term" value="C:endoplasmic reticulum"/>
    <property type="evidence" value="ECO:0007669"/>
    <property type="project" value="UniProtKB-ARBA"/>
</dbReference>
<dbReference type="InterPro" id="IPR036869">
    <property type="entry name" value="J_dom_sf"/>
</dbReference>
<dbReference type="AlphaFoldDB" id="A0A833QI42"/>
<evidence type="ECO:0000313" key="2">
    <source>
        <dbReference type="EMBL" id="KAF3324018.1"/>
    </source>
</evidence>
<comment type="caution">
    <text evidence="2">The sequence shown here is derived from an EMBL/GenBank/DDBJ whole genome shotgun (WGS) entry which is preliminary data.</text>
</comment>
<dbReference type="PANTHER" id="PTHR45286:SF1">
    <property type="entry name" value="CHAPERONE DNAJ-DOMAIN SUPERFAMILY PROTEIN"/>
    <property type="match status" value="1"/>
</dbReference>
<dbReference type="OrthoDB" id="445556at2759"/>
<gene>
    <name evidence="2" type="ORF">FCM35_KLT11485</name>
</gene>